<gene>
    <name evidence="3" type="ORF">IMSHALPRED_003755</name>
</gene>
<evidence type="ECO:0000313" key="4">
    <source>
        <dbReference type="Proteomes" id="UP000664534"/>
    </source>
</evidence>
<evidence type="ECO:0000259" key="2">
    <source>
        <dbReference type="PROSITE" id="PS51043"/>
    </source>
</evidence>
<feature type="compositionally biased region" description="Polar residues" evidence="1">
    <location>
        <begin position="251"/>
        <end position="264"/>
    </location>
</feature>
<dbReference type="Pfam" id="PF02862">
    <property type="entry name" value="DDHD"/>
    <property type="match status" value="2"/>
</dbReference>
<sequence>MAASIGHTYSPSCMLHQTSNEFTRRASVASTDPPKISAQYFYCSALPIDDPLSPVPPPSSNPANNSSKVPPRPFSVHDNIALEDAWLKLQKPVRPKKDAPGSRWNTTNVSPRNQEHIAQIIRDAHEKQALEPGKTNSQGFEALEAMPENRNDMINRAIGNATHPAGLGKEHRPVTQDLTLCDDPEHIPFDETMPLSSEEIDNDEFESGIVKKKRSWSPFRRRAKFEKPKEREDALPTEPPPPGTQHGGEVSFSSSLPGRDTSGTPFIRIPSRLRRSRSRPRSRTPEPPHSAPELGQADGAQSPENYHPKKSSPLRPTFQRSRSSRSSDDDDASNLNIDSRRHSPRGKKPEIQVAEEGHVAVGMLRLHVVHMPSLKMGPIYWDPVHDVSSVIRGTWFFKDSMMPIECDLANRIEEGYEFIRPWTPAYVEELDSCMEVGPEAELKLMYRLWPHVPPVDQTRPITGNSSRSLLGIATSELKPEEQRLQQAQVVAEMTENRAAGVLDGFTSSHKELADASIIYANGRDAQILRTSQIPSVSRGRRPLVNIRKGKAVGVPVVRGFDMKAWEKLHPPTKKAAAVVQAKKVAQEIKKAGTISPVEPTSCTACESADERPKPTDLVLVIHGIGQKLSERVESFHFTHNINRFRRQMNLELESDPVKPWLRQDLGSIMVLPINWRSKMNLDEGGPEPNPNQKEADTTKNQFALKDITAESLPAVRNLISDVMLDIPYYLSHHKPKMIEAVIREANRIYRLWCSNNPDFHENGRVHLIAHSLGSVMCLDILSNQPTKLPKQVDLKASRVRTDIFEFDTKSLFFCGSPAGFFLLLNKAPLIPRKGREKPDTEGEDTNGSVAGEAGTYGCLAVDNLYNVMHYLDPVAYRLNACVDVEYAAALKPAAVPSATETWAQYLGSVFRGKTTVPTRNMTGLDTMPRRPTVVNMPSTVELETHNFTREEIAEKRMFLLNDNGQIDYTLQFRSGPLDIQYLSMLSAHSSYWTMRDFVRFLVMEIGRKAGKSETMNSMKAAKKAFGTK</sequence>
<feature type="compositionally biased region" description="Basic residues" evidence="1">
    <location>
        <begin position="210"/>
        <end position="224"/>
    </location>
</feature>
<feature type="region of interest" description="Disordered" evidence="1">
    <location>
        <begin position="52"/>
        <end position="74"/>
    </location>
</feature>
<feature type="region of interest" description="Disordered" evidence="1">
    <location>
        <begin position="182"/>
        <end position="352"/>
    </location>
</feature>
<dbReference type="GO" id="GO:0004620">
    <property type="term" value="F:phospholipase activity"/>
    <property type="evidence" value="ECO:0007669"/>
    <property type="project" value="TreeGrafter"/>
</dbReference>
<name>A0A8H3F209_9LECA</name>
<feature type="compositionally biased region" description="Basic residues" evidence="1">
    <location>
        <begin position="271"/>
        <end position="282"/>
    </location>
</feature>
<dbReference type="AlphaFoldDB" id="A0A8H3F209"/>
<dbReference type="OrthoDB" id="69269at2759"/>
<dbReference type="GO" id="GO:0005737">
    <property type="term" value="C:cytoplasm"/>
    <property type="evidence" value="ECO:0007669"/>
    <property type="project" value="TreeGrafter"/>
</dbReference>
<dbReference type="Proteomes" id="UP000664534">
    <property type="component" value="Unassembled WGS sequence"/>
</dbReference>
<accession>A0A8H3F209</accession>
<dbReference type="PANTHER" id="PTHR23509">
    <property type="entry name" value="PA-PL1 PHOSPHOLIPASE FAMILY"/>
    <property type="match status" value="1"/>
</dbReference>
<dbReference type="InterPro" id="IPR004177">
    <property type="entry name" value="DDHD_dom"/>
</dbReference>
<comment type="caution">
    <text evidence="3">The sequence shown here is derived from an EMBL/GenBank/DDBJ whole genome shotgun (WGS) entry which is preliminary data.</text>
</comment>
<dbReference type="SMART" id="SM01127">
    <property type="entry name" value="DDHD"/>
    <property type="match status" value="1"/>
</dbReference>
<feature type="domain" description="DDHD" evidence="2">
    <location>
        <begin position="804"/>
        <end position="1007"/>
    </location>
</feature>
<protein>
    <recommendedName>
        <fullName evidence="2">DDHD domain-containing protein</fullName>
    </recommendedName>
</protein>
<evidence type="ECO:0000256" key="1">
    <source>
        <dbReference type="SAM" id="MobiDB-lite"/>
    </source>
</evidence>
<dbReference type="InterPro" id="IPR058055">
    <property type="entry name" value="PA-PLA1"/>
</dbReference>
<dbReference type="EMBL" id="CAJPDT010000019">
    <property type="protein sequence ID" value="CAF9917816.1"/>
    <property type="molecule type" value="Genomic_DNA"/>
</dbReference>
<dbReference type="PANTHER" id="PTHR23509:SF6">
    <property type="entry name" value="PHOSPHOLIPASE C1020.13C-RELATED"/>
    <property type="match status" value="1"/>
</dbReference>
<dbReference type="PROSITE" id="PS51043">
    <property type="entry name" value="DDHD"/>
    <property type="match status" value="1"/>
</dbReference>
<proteinExistence type="predicted"/>
<feature type="compositionally biased region" description="Basic and acidic residues" evidence="1">
    <location>
        <begin position="225"/>
        <end position="234"/>
    </location>
</feature>
<evidence type="ECO:0000313" key="3">
    <source>
        <dbReference type="EMBL" id="CAF9917816.1"/>
    </source>
</evidence>
<keyword evidence="4" id="KW-1185">Reference proteome</keyword>
<reference evidence="3" key="1">
    <citation type="submission" date="2021-03" db="EMBL/GenBank/DDBJ databases">
        <authorList>
            <person name="Tagirdzhanova G."/>
        </authorList>
    </citation>
    <scope>NUCLEOTIDE SEQUENCE</scope>
</reference>
<dbReference type="GO" id="GO:0046872">
    <property type="term" value="F:metal ion binding"/>
    <property type="evidence" value="ECO:0007669"/>
    <property type="project" value="InterPro"/>
</dbReference>
<organism evidence="3 4">
    <name type="scientific">Imshaugia aleurites</name>
    <dbReference type="NCBI Taxonomy" id="172621"/>
    <lineage>
        <taxon>Eukaryota</taxon>
        <taxon>Fungi</taxon>
        <taxon>Dikarya</taxon>
        <taxon>Ascomycota</taxon>
        <taxon>Pezizomycotina</taxon>
        <taxon>Lecanoromycetes</taxon>
        <taxon>OSLEUM clade</taxon>
        <taxon>Lecanoromycetidae</taxon>
        <taxon>Lecanorales</taxon>
        <taxon>Lecanorineae</taxon>
        <taxon>Parmeliaceae</taxon>
        <taxon>Imshaugia</taxon>
    </lineage>
</organism>